<accession>A0A0M2HJ13</accession>
<comment type="caution">
    <text evidence="2">The sequence shown here is derived from an EMBL/GenBank/DDBJ whole genome shotgun (WGS) entry which is preliminary data.</text>
</comment>
<feature type="transmembrane region" description="Helical" evidence="1">
    <location>
        <begin position="176"/>
        <end position="200"/>
    </location>
</feature>
<name>A0A0M2HJ13_9MICO</name>
<gene>
    <name evidence="2" type="ORF">RS84_03355</name>
</gene>
<dbReference type="OrthoDB" id="10019152at2"/>
<keyword evidence="1" id="KW-0812">Transmembrane</keyword>
<dbReference type="RefSeq" id="WP_152641862.1">
    <property type="nucleotide sequence ID" value="NZ_JYJB01000010.1"/>
</dbReference>
<dbReference type="AlphaFoldDB" id="A0A0M2HJ13"/>
<dbReference type="PATRIC" id="fig|273678.4.peg.3350"/>
<dbReference type="STRING" id="273678.RS84_03355"/>
<keyword evidence="3" id="KW-1185">Reference proteome</keyword>
<evidence type="ECO:0000313" key="2">
    <source>
        <dbReference type="EMBL" id="KJL46715.1"/>
    </source>
</evidence>
<proteinExistence type="predicted"/>
<keyword evidence="1" id="KW-0472">Membrane</keyword>
<keyword evidence="1" id="KW-1133">Transmembrane helix</keyword>
<dbReference type="EMBL" id="JYJB01000010">
    <property type="protein sequence ID" value="KJL46715.1"/>
    <property type="molecule type" value="Genomic_DNA"/>
</dbReference>
<feature type="transmembrane region" description="Helical" evidence="1">
    <location>
        <begin position="245"/>
        <end position="264"/>
    </location>
</feature>
<feature type="transmembrane region" description="Helical" evidence="1">
    <location>
        <begin position="20"/>
        <end position="45"/>
    </location>
</feature>
<feature type="transmembrane region" description="Helical" evidence="1">
    <location>
        <begin position="78"/>
        <end position="98"/>
    </location>
</feature>
<organism evidence="2 3">
    <name type="scientific">Microbacterium hydrocarbonoxydans</name>
    <dbReference type="NCBI Taxonomy" id="273678"/>
    <lineage>
        <taxon>Bacteria</taxon>
        <taxon>Bacillati</taxon>
        <taxon>Actinomycetota</taxon>
        <taxon>Actinomycetes</taxon>
        <taxon>Micrococcales</taxon>
        <taxon>Microbacteriaceae</taxon>
        <taxon>Microbacterium</taxon>
    </lineage>
</organism>
<reference evidence="2 3" key="1">
    <citation type="submission" date="2015-02" db="EMBL/GenBank/DDBJ databases">
        <title>Draft genome sequences of ten Microbacterium spp. with emphasis on heavy metal contaminated environments.</title>
        <authorList>
            <person name="Corretto E."/>
        </authorList>
    </citation>
    <scope>NUCLEOTIDE SEQUENCE [LARGE SCALE GENOMIC DNA]</scope>
    <source>
        <strain evidence="2 3">SA35</strain>
    </source>
</reference>
<evidence type="ECO:0000256" key="1">
    <source>
        <dbReference type="SAM" id="Phobius"/>
    </source>
</evidence>
<feature type="transmembrane region" description="Helical" evidence="1">
    <location>
        <begin position="51"/>
        <end position="71"/>
    </location>
</feature>
<dbReference type="Proteomes" id="UP000033900">
    <property type="component" value="Unassembled WGS sequence"/>
</dbReference>
<evidence type="ECO:0000313" key="3">
    <source>
        <dbReference type="Proteomes" id="UP000033900"/>
    </source>
</evidence>
<feature type="transmembrane region" description="Helical" evidence="1">
    <location>
        <begin position="104"/>
        <end position="129"/>
    </location>
</feature>
<feature type="transmembrane region" description="Helical" evidence="1">
    <location>
        <begin position="220"/>
        <end position="238"/>
    </location>
</feature>
<sequence>MAANEGVAVPRARARRQGVVTGAVGMIGMSLGTLIVSVLLGGFSWSSLQTLVPQVDTLVWALIVAFALPFVGAADLRFAIAAVALGLVVAVVSAVAQFGGMGDILFVVSGWKMLTLGCAAMLGATAGVIDARRPQPVAHAAEAALVGGAAGASVGAGTAGVGEDVVPGGRDRGVSIAVLLALVAGAALVFALPLGWFGVYFSIWEAADPPTSDEVTRYEWTAALMLVAFVAAVVLAVIRRRRGLIIVSAVALLLGIAAAFVFQVPRGRFVPVPAPVVHEDHPVCFGTTGDCPGG</sequence>
<protein>
    <submittedName>
        <fullName evidence="2">Uncharacterized protein</fullName>
    </submittedName>
</protein>